<name>A0A1F6FGH5_9BACT</name>
<gene>
    <name evidence="3" type="ORF">A3G90_02685</name>
</gene>
<dbReference type="Pfam" id="PF08327">
    <property type="entry name" value="AHSA1"/>
    <property type="match status" value="1"/>
</dbReference>
<dbReference type="Proteomes" id="UP000177325">
    <property type="component" value="Unassembled WGS sequence"/>
</dbReference>
<evidence type="ECO:0000313" key="3">
    <source>
        <dbReference type="EMBL" id="OGG84949.1"/>
    </source>
</evidence>
<dbReference type="AlphaFoldDB" id="A0A1F6FGH5"/>
<feature type="domain" description="Activator of Hsp90 ATPase homologue 1/2-like C-terminal" evidence="2">
    <location>
        <begin position="13"/>
        <end position="151"/>
    </location>
</feature>
<evidence type="ECO:0000256" key="1">
    <source>
        <dbReference type="ARBA" id="ARBA00006817"/>
    </source>
</evidence>
<accession>A0A1F6FGH5</accession>
<evidence type="ECO:0000313" key="4">
    <source>
        <dbReference type="Proteomes" id="UP000177325"/>
    </source>
</evidence>
<sequence length="152" mass="17188">MSKQKLNVSVFINAPREKVWDTLLGYDSYKEWTKSFNPTSRFEGDWSEGSKIRFLGTDENGGNEGGMVSRIAKNIPNQFISIQHLGIIENGVEDTTSPKAKMWTPAFENYTLTAKDGGTELVVEQDLDEEYLAGFTEMWNKALQVLKELAEK</sequence>
<dbReference type="EMBL" id="MFMM01000001">
    <property type="protein sequence ID" value="OGG84949.1"/>
    <property type="molecule type" value="Genomic_DNA"/>
</dbReference>
<comment type="caution">
    <text evidence="3">The sequence shown here is derived from an EMBL/GenBank/DDBJ whole genome shotgun (WGS) entry which is preliminary data.</text>
</comment>
<dbReference type="SUPFAM" id="SSF55961">
    <property type="entry name" value="Bet v1-like"/>
    <property type="match status" value="1"/>
</dbReference>
<comment type="similarity">
    <text evidence="1">Belongs to the AHA1 family.</text>
</comment>
<reference evidence="3 4" key="1">
    <citation type="journal article" date="2016" name="Nat. Commun.">
        <title>Thousands of microbial genomes shed light on interconnected biogeochemical processes in an aquifer system.</title>
        <authorList>
            <person name="Anantharaman K."/>
            <person name="Brown C.T."/>
            <person name="Hug L.A."/>
            <person name="Sharon I."/>
            <person name="Castelle C.J."/>
            <person name="Probst A.J."/>
            <person name="Thomas B.C."/>
            <person name="Singh A."/>
            <person name="Wilkins M.J."/>
            <person name="Karaoz U."/>
            <person name="Brodie E.L."/>
            <person name="Williams K.H."/>
            <person name="Hubbard S.S."/>
            <person name="Banfield J.F."/>
        </authorList>
    </citation>
    <scope>NUCLEOTIDE SEQUENCE [LARGE SCALE GENOMIC DNA]</scope>
</reference>
<organism evidence="3 4">
    <name type="scientific">Candidatus Kaiserbacteria bacterium RIFCSPLOWO2_12_FULL_45_26</name>
    <dbReference type="NCBI Taxonomy" id="1798525"/>
    <lineage>
        <taxon>Bacteria</taxon>
        <taxon>Candidatus Kaiseribacteriota</taxon>
    </lineage>
</organism>
<evidence type="ECO:0000259" key="2">
    <source>
        <dbReference type="Pfam" id="PF08327"/>
    </source>
</evidence>
<proteinExistence type="inferred from homology"/>
<protein>
    <recommendedName>
        <fullName evidence="2">Activator of Hsp90 ATPase homologue 1/2-like C-terminal domain-containing protein</fullName>
    </recommendedName>
</protein>
<dbReference type="STRING" id="1798525.A3G90_02685"/>
<dbReference type="InterPro" id="IPR013538">
    <property type="entry name" value="ASHA1/2-like_C"/>
</dbReference>
<dbReference type="CDD" id="cd07814">
    <property type="entry name" value="SRPBCC_CalC_Aha1-like"/>
    <property type="match status" value="1"/>
</dbReference>
<dbReference type="Gene3D" id="3.30.530.20">
    <property type="match status" value="1"/>
</dbReference>
<dbReference type="InterPro" id="IPR023393">
    <property type="entry name" value="START-like_dom_sf"/>
</dbReference>